<dbReference type="InterPro" id="IPR038717">
    <property type="entry name" value="Tc1-like_DDE_dom"/>
</dbReference>
<proteinExistence type="predicted"/>
<evidence type="ECO:0000313" key="5">
    <source>
        <dbReference type="Proteomes" id="UP000694557"/>
    </source>
</evidence>
<evidence type="ECO:0000256" key="1">
    <source>
        <dbReference type="SAM" id="MobiDB-lite"/>
    </source>
</evidence>
<accession>A0A8C7K8B0</accession>
<dbReference type="InterPro" id="IPR036397">
    <property type="entry name" value="RNaseH_sf"/>
</dbReference>
<evidence type="ECO:0008006" key="6">
    <source>
        <dbReference type="Google" id="ProtNLM"/>
    </source>
</evidence>
<feature type="domain" description="Transposase Tc1-like" evidence="2">
    <location>
        <begin position="85"/>
        <end position="156"/>
    </location>
</feature>
<dbReference type="GO" id="GO:0003677">
    <property type="term" value="F:DNA binding"/>
    <property type="evidence" value="ECO:0007669"/>
    <property type="project" value="InterPro"/>
</dbReference>
<name>A0A8C7K8B0_ONCKI</name>
<sequence length="358" mass="41482">MKTQDTKEAFLLTLENTKRKSRLPAHLRERALGMLQGGMRTADVARAKDCNVRTVRCQRQRYRETGQTADRPRSGRPHVTTPAQDRYIRTSHLQDRYKMATTTARVTPETLNPSISAQTVRNRLREAGLRVCRPVVRQVLTRRHWHQRCLWAQTHRCWTRQDWQKVPFTDESRFCLTRGDGWICVYRRRNERYTEVCTLERDQFGGGGSVMVWGGVSQHHRTELVVIAGNLNAVRYRKEILPPHVVPFLQAHSDMTLQHDNATSHTAHSVRDFLQDRNVSALPWPEKSPDLNPIEHVWDLLDRRVRARAIPPRNVQELASALVEEWGSISQQELANLIQSMRRRCTALLNAAGGHTRY</sequence>
<reference evidence="4" key="2">
    <citation type="submission" date="2025-09" db="UniProtKB">
        <authorList>
            <consortium name="Ensembl"/>
        </authorList>
    </citation>
    <scope>IDENTIFICATION</scope>
</reference>
<dbReference type="PANTHER" id="PTHR23022:SF135">
    <property type="entry name" value="SI:DKEY-77F5.3"/>
    <property type="match status" value="1"/>
</dbReference>
<dbReference type="Gene3D" id="3.30.420.10">
    <property type="entry name" value="Ribonuclease H-like superfamily/Ribonuclease H"/>
    <property type="match status" value="1"/>
</dbReference>
<dbReference type="GO" id="GO:0015074">
    <property type="term" value="P:DNA integration"/>
    <property type="evidence" value="ECO:0007669"/>
    <property type="project" value="InterPro"/>
</dbReference>
<evidence type="ECO:0000313" key="4">
    <source>
        <dbReference type="Ensembl" id="ENSOKIP00005098473.1"/>
    </source>
</evidence>
<organism evidence="4 5">
    <name type="scientific">Oncorhynchus kisutch</name>
    <name type="common">Coho salmon</name>
    <name type="synonym">Salmo kisutch</name>
    <dbReference type="NCBI Taxonomy" id="8019"/>
    <lineage>
        <taxon>Eukaryota</taxon>
        <taxon>Metazoa</taxon>
        <taxon>Chordata</taxon>
        <taxon>Craniata</taxon>
        <taxon>Vertebrata</taxon>
        <taxon>Euteleostomi</taxon>
        <taxon>Actinopterygii</taxon>
        <taxon>Neopterygii</taxon>
        <taxon>Teleostei</taxon>
        <taxon>Protacanthopterygii</taxon>
        <taxon>Salmoniformes</taxon>
        <taxon>Salmonidae</taxon>
        <taxon>Salmoninae</taxon>
        <taxon>Oncorhynchus</taxon>
    </lineage>
</organism>
<dbReference type="Pfam" id="PF13358">
    <property type="entry name" value="DDE_3"/>
    <property type="match status" value="1"/>
</dbReference>
<keyword evidence="5" id="KW-1185">Reference proteome</keyword>
<feature type="domain" description="Tc1-like transposase DDE" evidence="3">
    <location>
        <begin position="168"/>
        <end position="310"/>
    </location>
</feature>
<dbReference type="InterPro" id="IPR052338">
    <property type="entry name" value="Transposase_5"/>
</dbReference>
<evidence type="ECO:0000259" key="2">
    <source>
        <dbReference type="Pfam" id="PF01498"/>
    </source>
</evidence>
<dbReference type="Proteomes" id="UP000694557">
    <property type="component" value="Unassembled WGS sequence"/>
</dbReference>
<protein>
    <recommendedName>
        <fullName evidence="6">Transposase</fullName>
    </recommendedName>
</protein>
<dbReference type="PANTHER" id="PTHR23022">
    <property type="entry name" value="TRANSPOSABLE ELEMENT-RELATED"/>
    <property type="match status" value="1"/>
</dbReference>
<dbReference type="Pfam" id="PF01498">
    <property type="entry name" value="HTH_Tnp_Tc3_2"/>
    <property type="match status" value="1"/>
</dbReference>
<dbReference type="InterPro" id="IPR002492">
    <property type="entry name" value="Transposase_Tc1-like"/>
</dbReference>
<dbReference type="AlphaFoldDB" id="A0A8C7K8B0"/>
<evidence type="ECO:0000259" key="3">
    <source>
        <dbReference type="Pfam" id="PF13358"/>
    </source>
</evidence>
<dbReference type="InterPro" id="IPR009057">
    <property type="entry name" value="Homeodomain-like_sf"/>
</dbReference>
<feature type="region of interest" description="Disordered" evidence="1">
    <location>
        <begin position="61"/>
        <end position="85"/>
    </location>
</feature>
<reference evidence="4" key="1">
    <citation type="submission" date="2025-08" db="UniProtKB">
        <authorList>
            <consortium name="Ensembl"/>
        </authorList>
    </citation>
    <scope>IDENTIFICATION</scope>
</reference>
<dbReference type="GeneTree" id="ENSGT01150000286933"/>
<dbReference type="SUPFAM" id="SSF46689">
    <property type="entry name" value="Homeodomain-like"/>
    <property type="match status" value="1"/>
</dbReference>
<dbReference type="Ensembl" id="ENSOKIT00005105525.1">
    <property type="protein sequence ID" value="ENSOKIP00005098473.1"/>
    <property type="gene ID" value="ENSOKIG00005043352.1"/>
</dbReference>
<dbReference type="GO" id="GO:0006313">
    <property type="term" value="P:DNA transposition"/>
    <property type="evidence" value="ECO:0007669"/>
    <property type="project" value="InterPro"/>
</dbReference>